<sequence>MSAHVCLVSVLVLISLFGLSLEDKLRSPAKQAEGPPYICDCPAFSYRITFCRADFVVRYQPKFGKSNSAVNIPYHTVIVTESFKGPFRANDEIEIAMGPNEGCAQREHSDILSGVTTTRIVNGRKIKSHKTSRCELLMDNTDENREKLSNTWPEFCAKNPRYDSTRRTRRY</sequence>
<evidence type="ECO:0000256" key="1">
    <source>
        <dbReference type="SAM" id="SignalP"/>
    </source>
</evidence>
<protein>
    <submittedName>
        <fullName evidence="2">Uncharacterized protein</fullName>
    </submittedName>
</protein>
<feature type="chain" id="PRO_5003125403" evidence="1">
    <location>
        <begin position="23"/>
        <end position="171"/>
    </location>
</feature>
<dbReference type="EMBL" id="HM143859">
    <property type="protein sequence ID" value="ADJ94944.1"/>
    <property type="molecule type" value="mRNA"/>
</dbReference>
<accession>D9IG57</accession>
<dbReference type="AlphaFoldDB" id="D9IG57"/>
<reference evidence="2" key="1">
    <citation type="submission" date="2010-04" db="EMBL/GenBank/DDBJ databases">
        <authorList>
            <person name="Paulsen K.L."/>
            <person name="Dean M.A."/>
        </authorList>
    </citation>
    <scope>NUCLEOTIDE SEQUENCE</scope>
</reference>
<keyword evidence="1" id="KW-0732">Signal</keyword>
<proteinExistence type="evidence at transcript level"/>
<name>D9IG57_9ANNE</name>
<feature type="signal peptide" evidence="1">
    <location>
        <begin position="1"/>
        <end position="22"/>
    </location>
</feature>
<evidence type="ECO:0000313" key="2">
    <source>
        <dbReference type="EMBL" id="ADJ94944.1"/>
    </source>
</evidence>
<organism evidence="2">
    <name type="scientific">Phragmatopoma lapidosa</name>
    <dbReference type="NCBI Taxonomy" id="341668"/>
    <lineage>
        <taxon>Eukaryota</taxon>
        <taxon>Metazoa</taxon>
        <taxon>Spiralia</taxon>
        <taxon>Lophotrochozoa</taxon>
        <taxon>Annelida</taxon>
        <taxon>Polychaeta</taxon>
        <taxon>Sedentaria</taxon>
        <taxon>Canalipalpata</taxon>
        <taxon>Sabellida</taxon>
        <taxon>Sabellariidae</taxon>
        <taxon>Phragmatopoma</taxon>
    </lineage>
</organism>